<gene>
    <name evidence="2" type="ORF">MATL_G00254800</name>
</gene>
<dbReference type="AlphaFoldDB" id="A0A9D3PC88"/>
<evidence type="ECO:0000313" key="3">
    <source>
        <dbReference type="Proteomes" id="UP001046870"/>
    </source>
</evidence>
<comment type="caution">
    <text evidence="2">The sequence shown here is derived from an EMBL/GenBank/DDBJ whole genome shotgun (WGS) entry which is preliminary data.</text>
</comment>
<name>A0A9D3PC88_MEGAT</name>
<evidence type="ECO:0008006" key="4">
    <source>
        <dbReference type="Google" id="ProtNLM"/>
    </source>
</evidence>
<protein>
    <recommendedName>
        <fullName evidence="4">Pancreatic progenitor cell differentiation and proliferation factor-like protein</fullName>
    </recommendedName>
</protein>
<reference evidence="2" key="1">
    <citation type="submission" date="2021-01" db="EMBL/GenBank/DDBJ databases">
        <authorList>
            <person name="Zahm M."/>
            <person name="Roques C."/>
            <person name="Cabau C."/>
            <person name="Klopp C."/>
            <person name="Donnadieu C."/>
            <person name="Jouanno E."/>
            <person name="Lampietro C."/>
            <person name="Louis A."/>
            <person name="Herpin A."/>
            <person name="Echchiki A."/>
            <person name="Berthelot C."/>
            <person name="Parey E."/>
            <person name="Roest-Crollius H."/>
            <person name="Braasch I."/>
            <person name="Postlethwait J."/>
            <person name="Bobe J."/>
            <person name="Montfort J."/>
            <person name="Bouchez O."/>
            <person name="Begum T."/>
            <person name="Mejri S."/>
            <person name="Adams A."/>
            <person name="Chen W.-J."/>
            <person name="Guiguen Y."/>
        </authorList>
    </citation>
    <scope>NUCLEOTIDE SEQUENCE</scope>
    <source>
        <strain evidence="2">YG-15Mar2019-1</strain>
        <tissue evidence="2">Brain</tissue>
    </source>
</reference>
<sequence>MASVPSAGCLLAKNQFYRTRLNSASSNSSTGSSTCCDLVGDQEKVPTPHGIHIPFEKCWWLKKFIVCDVIHHNESEHSAVNGASS</sequence>
<dbReference type="GO" id="GO:0030154">
    <property type="term" value="P:cell differentiation"/>
    <property type="evidence" value="ECO:0007669"/>
    <property type="project" value="InterPro"/>
</dbReference>
<accession>A0A9D3PC88</accession>
<proteinExistence type="inferred from homology"/>
<comment type="similarity">
    <text evidence="1">Belongs to the PPDPF family.</text>
</comment>
<dbReference type="Proteomes" id="UP001046870">
    <property type="component" value="Chromosome 24"/>
</dbReference>
<evidence type="ECO:0000313" key="2">
    <source>
        <dbReference type="EMBL" id="KAG7455262.1"/>
    </source>
</evidence>
<dbReference type="EMBL" id="JAFDVH010000024">
    <property type="protein sequence ID" value="KAG7455262.1"/>
    <property type="molecule type" value="Genomic_DNA"/>
</dbReference>
<dbReference type="OrthoDB" id="8543092at2759"/>
<dbReference type="PANTHER" id="PTHR14572">
    <property type="entry name" value="PANCREATIC PROGENITOR CELL DIFFERENTIATION AND PROLIFERATION FACTOR"/>
    <property type="match status" value="1"/>
</dbReference>
<dbReference type="Pfam" id="PF15060">
    <property type="entry name" value="PPDFL"/>
    <property type="match status" value="1"/>
</dbReference>
<evidence type="ECO:0000256" key="1">
    <source>
        <dbReference type="ARBA" id="ARBA00006609"/>
    </source>
</evidence>
<organism evidence="2 3">
    <name type="scientific">Megalops atlanticus</name>
    <name type="common">Tarpon</name>
    <name type="synonym">Clupea gigantea</name>
    <dbReference type="NCBI Taxonomy" id="7932"/>
    <lineage>
        <taxon>Eukaryota</taxon>
        <taxon>Metazoa</taxon>
        <taxon>Chordata</taxon>
        <taxon>Craniata</taxon>
        <taxon>Vertebrata</taxon>
        <taxon>Euteleostomi</taxon>
        <taxon>Actinopterygii</taxon>
        <taxon>Neopterygii</taxon>
        <taxon>Teleostei</taxon>
        <taxon>Elopiformes</taxon>
        <taxon>Megalopidae</taxon>
        <taxon>Megalops</taxon>
    </lineage>
</organism>
<dbReference type="InterPro" id="IPR026754">
    <property type="entry name" value="PPDPF"/>
</dbReference>
<dbReference type="PRINTS" id="PR02071">
    <property type="entry name" value="PPDPFACTOR"/>
</dbReference>
<keyword evidence="3" id="KW-1185">Reference proteome</keyword>